<feature type="region of interest" description="Disordered" evidence="8">
    <location>
        <begin position="456"/>
        <end position="475"/>
    </location>
</feature>
<sequence>MMMKGNFLSQQQQQIVVMDENLSNLTSASGEASASVSSANKTEFPNQYFAPQTQPPPPPKKKRNLPGNPDPDAEVIALSPKTLLATNRFVCEICNKGFQRDQNLQLHRRGHNLPWKLKQRSNKEVIKKKVYVCPEVSCVHHDPSRALGDLTGIKKHFCRKHGEKKWKCDKCSKKYAVQSDWKAHSKICGTKEYRCDCGTLFSRRDSFITHRAFCDALADESARSAMALNPLLSSYNNNNNSQEFLNNNNNNFALKRDFNNNNSNNNNLRAEIPPWLQPSDLRAEILMGSGEDENPHNNHNHETLNPNPNPGCGATSVPPPAYQSCSVSSPHISATALLQKAAQMGATMSSTTTTSGSMPRPHKLLHVSTGNFGEIGLWSREVEMGRGGGGGGAVSCSSSSCTDYGNKAASASASAPTTFLHDMINSLSSPSASHPFFHDNSSFNDPATFAAMHHHTAAPTPPINTTTAATSGGRSDGLTRDFLGLRPLSHGDILSLTGFGSCIVPNSSNLQSQIQKPWEG</sequence>
<dbReference type="Proteomes" id="UP001642487">
    <property type="component" value="Chromosome 1"/>
</dbReference>
<keyword evidence="5" id="KW-0805">Transcription regulation</keyword>
<dbReference type="Pfam" id="PF22992">
    <property type="entry name" value="C2CH-4th_BIRD-IDD"/>
    <property type="match status" value="1"/>
</dbReference>
<keyword evidence="1" id="KW-0479">Metal-binding</keyword>
<dbReference type="SUPFAM" id="SSF57667">
    <property type="entry name" value="beta-beta-alpha zinc fingers"/>
    <property type="match status" value="1"/>
</dbReference>
<dbReference type="SMART" id="SM00355">
    <property type="entry name" value="ZnF_C2H2"/>
    <property type="match status" value="3"/>
</dbReference>
<accession>A0ABP0XR29</accession>
<evidence type="ECO:0000256" key="1">
    <source>
        <dbReference type="ARBA" id="ARBA00022723"/>
    </source>
</evidence>
<evidence type="ECO:0000256" key="8">
    <source>
        <dbReference type="SAM" id="MobiDB-lite"/>
    </source>
</evidence>
<keyword evidence="4" id="KW-0862">Zinc</keyword>
<evidence type="ECO:0000256" key="6">
    <source>
        <dbReference type="ARBA" id="ARBA00023163"/>
    </source>
</evidence>
<evidence type="ECO:0000256" key="4">
    <source>
        <dbReference type="ARBA" id="ARBA00022833"/>
    </source>
</evidence>
<dbReference type="Pfam" id="PF00096">
    <property type="entry name" value="zf-C2H2"/>
    <property type="match status" value="1"/>
</dbReference>
<dbReference type="InterPro" id="IPR055185">
    <property type="entry name" value="C2CH-4th_BIRD-IDD"/>
</dbReference>
<organism evidence="10 11">
    <name type="scientific">Citrullus colocynthis</name>
    <name type="common">colocynth</name>
    <dbReference type="NCBI Taxonomy" id="252529"/>
    <lineage>
        <taxon>Eukaryota</taxon>
        <taxon>Viridiplantae</taxon>
        <taxon>Streptophyta</taxon>
        <taxon>Embryophyta</taxon>
        <taxon>Tracheophyta</taxon>
        <taxon>Spermatophyta</taxon>
        <taxon>Magnoliopsida</taxon>
        <taxon>eudicotyledons</taxon>
        <taxon>Gunneridae</taxon>
        <taxon>Pentapetalae</taxon>
        <taxon>rosids</taxon>
        <taxon>fabids</taxon>
        <taxon>Cucurbitales</taxon>
        <taxon>Cucurbitaceae</taxon>
        <taxon>Benincaseae</taxon>
        <taxon>Citrullus</taxon>
    </lineage>
</organism>
<dbReference type="Gene3D" id="3.30.160.60">
    <property type="entry name" value="Classic Zinc Finger"/>
    <property type="match status" value="2"/>
</dbReference>
<evidence type="ECO:0000259" key="9">
    <source>
        <dbReference type="PROSITE" id="PS50157"/>
    </source>
</evidence>
<gene>
    <name evidence="10" type="ORF">CITCOLO1_LOCUS2255</name>
</gene>
<feature type="domain" description="C2H2-type" evidence="9">
    <location>
        <begin position="89"/>
        <end position="111"/>
    </location>
</feature>
<dbReference type="InterPro" id="IPR031140">
    <property type="entry name" value="IDD1-16"/>
</dbReference>
<dbReference type="Pfam" id="PF22995">
    <property type="entry name" value="C2CH-3rd_BIRD-IDD"/>
    <property type="match status" value="1"/>
</dbReference>
<dbReference type="PANTHER" id="PTHR10593:SF236">
    <property type="entry name" value="PROTEIN INDETERMINATE-DOMAIN 11"/>
    <property type="match status" value="1"/>
</dbReference>
<feature type="region of interest" description="Disordered" evidence="8">
    <location>
        <begin position="46"/>
        <end position="73"/>
    </location>
</feature>
<keyword evidence="6" id="KW-0804">Transcription</keyword>
<name>A0ABP0XR29_9ROSI</name>
<dbReference type="EMBL" id="OZ021735">
    <property type="protein sequence ID" value="CAK9310623.1"/>
    <property type="molecule type" value="Genomic_DNA"/>
</dbReference>
<reference evidence="10 11" key="1">
    <citation type="submission" date="2024-03" db="EMBL/GenBank/DDBJ databases">
        <authorList>
            <person name="Gkanogiannis A."/>
            <person name="Becerra Lopez-Lavalle L."/>
        </authorList>
    </citation>
    <scope>NUCLEOTIDE SEQUENCE [LARGE SCALE GENOMIC DNA]</scope>
</reference>
<keyword evidence="3 7" id="KW-0863">Zinc-finger</keyword>
<keyword evidence="11" id="KW-1185">Reference proteome</keyword>
<dbReference type="PANTHER" id="PTHR10593">
    <property type="entry name" value="SERINE/THREONINE-PROTEIN KINASE RIO"/>
    <property type="match status" value="1"/>
</dbReference>
<evidence type="ECO:0000256" key="7">
    <source>
        <dbReference type="PROSITE-ProRule" id="PRU00042"/>
    </source>
</evidence>
<dbReference type="InterPro" id="IPR055186">
    <property type="entry name" value="C2H2-2nd_BIRD-IDD"/>
</dbReference>
<dbReference type="InterPro" id="IPR036236">
    <property type="entry name" value="Znf_C2H2_sf"/>
</dbReference>
<evidence type="ECO:0000313" key="11">
    <source>
        <dbReference type="Proteomes" id="UP001642487"/>
    </source>
</evidence>
<protein>
    <recommendedName>
        <fullName evidence="9">C2H2-type domain-containing protein</fullName>
    </recommendedName>
</protein>
<evidence type="ECO:0000256" key="3">
    <source>
        <dbReference type="ARBA" id="ARBA00022771"/>
    </source>
</evidence>
<dbReference type="InterPro" id="IPR055187">
    <property type="entry name" value="C2CH-3rd_BIRD-IDD"/>
</dbReference>
<dbReference type="Pfam" id="PF22996">
    <property type="entry name" value="C2H2-2nd_BIRD-IDD"/>
    <property type="match status" value="1"/>
</dbReference>
<proteinExistence type="predicted"/>
<keyword evidence="2" id="KW-0677">Repeat</keyword>
<dbReference type="PROSITE" id="PS00028">
    <property type="entry name" value="ZINC_FINGER_C2H2_1"/>
    <property type="match status" value="1"/>
</dbReference>
<evidence type="ECO:0000256" key="5">
    <source>
        <dbReference type="ARBA" id="ARBA00023015"/>
    </source>
</evidence>
<dbReference type="PROSITE" id="PS50157">
    <property type="entry name" value="ZINC_FINGER_C2H2_2"/>
    <property type="match status" value="1"/>
</dbReference>
<dbReference type="InterPro" id="IPR013087">
    <property type="entry name" value="Znf_C2H2_type"/>
</dbReference>
<evidence type="ECO:0000313" key="10">
    <source>
        <dbReference type="EMBL" id="CAK9310623.1"/>
    </source>
</evidence>
<evidence type="ECO:0000256" key="2">
    <source>
        <dbReference type="ARBA" id="ARBA00022737"/>
    </source>
</evidence>